<dbReference type="GO" id="GO:0051539">
    <property type="term" value="F:4 iron, 4 sulfur cluster binding"/>
    <property type="evidence" value="ECO:0007669"/>
    <property type="project" value="UniProtKB-KW"/>
</dbReference>
<proteinExistence type="predicted"/>
<sequence length="306" mass="33342">MAAESTTTLQTEIKALARKRNALILAHNYQPPAIQDLADLCGDSLELSRKAAQTDADIIVFCGVHFMAETASILCPEKTVLLPRDDAGCLMADMITAEALQARIDNLPPMPVVTYVNSTADVKALSTICCTSANAVEVVNSLAADELLMTPDRNLAMYAASRTGKKIHIWEGYCPTHEWLTADDVHQARAAHPDAVFLAHPECRPEVLALADVIASTSGMLRHVTAAKETAFIVGTEKGLLHPMQKANPDKRFYPAADKMICANMKKIQLEDVRRCLETMTGEVRVPEAIRLPALQAVRAMVELNL</sequence>
<dbReference type="NCBIfam" id="NF006878">
    <property type="entry name" value="PRK09375.1-2"/>
    <property type="match status" value="1"/>
</dbReference>
<name>A0AA41R2K9_9BACT</name>
<dbReference type="SUPFAM" id="SSF142754">
    <property type="entry name" value="NadA-like"/>
    <property type="match status" value="1"/>
</dbReference>
<reference evidence="11" key="1">
    <citation type="submission" date="2022-04" db="EMBL/GenBank/DDBJ databases">
        <title>Desulfatitalea alkaliphila sp. nov., a novel anaerobic sulfate-reducing bacterium isolated from terrestrial mud volcano, Taman Peninsula, Russia.</title>
        <authorList>
            <person name="Khomyakova M.A."/>
            <person name="Merkel A.Y."/>
            <person name="Slobodkin A.I."/>
        </authorList>
    </citation>
    <scope>NUCLEOTIDE SEQUENCE</scope>
    <source>
        <strain evidence="11">M08but</strain>
    </source>
</reference>
<comment type="cofactor">
    <cofactor evidence="1">
        <name>[4Fe-4S] cluster</name>
        <dbReference type="ChEBI" id="CHEBI:49883"/>
    </cofactor>
</comment>
<evidence type="ECO:0000313" key="12">
    <source>
        <dbReference type="Proteomes" id="UP001165427"/>
    </source>
</evidence>
<keyword evidence="7" id="KW-0479">Metal-binding</keyword>
<organism evidence="11 12">
    <name type="scientific">Desulfatitalea alkaliphila</name>
    <dbReference type="NCBI Taxonomy" id="2929485"/>
    <lineage>
        <taxon>Bacteria</taxon>
        <taxon>Pseudomonadati</taxon>
        <taxon>Thermodesulfobacteriota</taxon>
        <taxon>Desulfobacteria</taxon>
        <taxon>Desulfobacterales</taxon>
        <taxon>Desulfosarcinaceae</taxon>
        <taxon>Desulfatitalea</taxon>
    </lineage>
</organism>
<keyword evidence="12" id="KW-1185">Reference proteome</keyword>
<keyword evidence="6 11" id="KW-0808">Transferase</keyword>
<comment type="pathway">
    <text evidence="2">Cofactor biosynthesis; NAD(+) biosynthesis; quinolinate from iminoaspartate: step 1/1.</text>
</comment>
<dbReference type="GO" id="GO:0046872">
    <property type="term" value="F:metal ion binding"/>
    <property type="evidence" value="ECO:0007669"/>
    <property type="project" value="UniProtKB-KW"/>
</dbReference>
<evidence type="ECO:0000313" key="11">
    <source>
        <dbReference type="EMBL" id="MCJ8500917.1"/>
    </source>
</evidence>
<dbReference type="AlphaFoldDB" id="A0AA41R2K9"/>
<dbReference type="Proteomes" id="UP001165427">
    <property type="component" value="Unassembled WGS sequence"/>
</dbReference>
<dbReference type="GO" id="GO:0008987">
    <property type="term" value="F:quinolinate synthetase A activity"/>
    <property type="evidence" value="ECO:0007669"/>
    <property type="project" value="UniProtKB-UniRule"/>
</dbReference>
<dbReference type="PANTHER" id="PTHR30573">
    <property type="entry name" value="QUINOLINATE SYNTHETASE A"/>
    <property type="match status" value="1"/>
</dbReference>
<evidence type="ECO:0000256" key="5">
    <source>
        <dbReference type="ARBA" id="ARBA00022642"/>
    </source>
</evidence>
<dbReference type="PANTHER" id="PTHR30573:SF0">
    <property type="entry name" value="QUINOLINATE SYNTHASE, CHLOROPLASTIC"/>
    <property type="match status" value="1"/>
</dbReference>
<evidence type="ECO:0000256" key="9">
    <source>
        <dbReference type="ARBA" id="ARBA00023014"/>
    </source>
</evidence>
<dbReference type="GO" id="GO:0034628">
    <property type="term" value="P:'de novo' NAD+ biosynthetic process from L-aspartate"/>
    <property type="evidence" value="ECO:0007669"/>
    <property type="project" value="TreeGrafter"/>
</dbReference>
<comment type="caution">
    <text evidence="11">The sequence shown here is derived from an EMBL/GenBank/DDBJ whole genome shotgun (WGS) entry which is preliminary data.</text>
</comment>
<keyword evidence="9" id="KW-0411">Iron-sulfur</keyword>
<dbReference type="RefSeq" id="WP_246906713.1">
    <property type="nucleotide sequence ID" value="NZ_JALJRB010000009.1"/>
</dbReference>
<keyword evidence="5" id="KW-0662">Pyridine nucleotide biosynthesis</keyword>
<protein>
    <recommendedName>
        <fullName evidence="3 10">Quinolinate synthase</fullName>
        <ecNumber evidence="3 10">2.5.1.72</ecNumber>
    </recommendedName>
</protein>
<evidence type="ECO:0000256" key="7">
    <source>
        <dbReference type="ARBA" id="ARBA00022723"/>
    </source>
</evidence>
<dbReference type="InterPro" id="IPR036094">
    <property type="entry name" value="NadA_sf"/>
</dbReference>
<dbReference type="Pfam" id="PF02445">
    <property type="entry name" value="NadA"/>
    <property type="match status" value="1"/>
</dbReference>
<dbReference type="EMBL" id="JALJRB010000009">
    <property type="protein sequence ID" value="MCJ8500917.1"/>
    <property type="molecule type" value="Genomic_DNA"/>
</dbReference>
<evidence type="ECO:0000256" key="8">
    <source>
        <dbReference type="ARBA" id="ARBA00023004"/>
    </source>
</evidence>
<accession>A0AA41R2K9</accession>
<dbReference type="EC" id="2.5.1.72" evidence="3 10"/>
<evidence type="ECO:0000256" key="10">
    <source>
        <dbReference type="NCBIfam" id="TIGR00550"/>
    </source>
</evidence>
<keyword evidence="8" id="KW-0408">Iron</keyword>
<dbReference type="NCBIfam" id="TIGR00550">
    <property type="entry name" value="nadA"/>
    <property type="match status" value="1"/>
</dbReference>
<dbReference type="Gene3D" id="3.40.50.10800">
    <property type="entry name" value="NadA-like"/>
    <property type="match status" value="3"/>
</dbReference>
<evidence type="ECO:0000256" key="1">
    <source>
        <dbReference type="ARBA" id="ARBA00001966"/>
    </source>
</evidence>
<evidence type="ECO:0000256" key="2">
    <source>
        <dbReference type="ARBA" id="ARBA00005065"/>
    </source>
</evidence>
<evidence type="ECO:0000256" key="4">
    <source>
        <dbReference type="ARBA" id="ARBA00022485"/>
    </source>
</evidence>
<gene>
    <name evidence="11" type="primary">nadA</name>
    <name evidence="11" type="ORF">MRX98_10070</name>
</gene>
<dbReference type="InterPro" id="IPR003473">
    <property type="entry name" value="NadA"/>
</dbReference>
<evidence type="ECO:0000256" key="3">
    <source>
        <dbReference type="ARBA" id="ARBA00012669"/>
    </source>
</evidence>
<evidence type="ECO:0000256" key="6">
    <source>
        <dbReference type="ARBA" id="ARBA00022679"/>
    </source>
</evidence>
<keyword evidence="4" id="KW-0004">4Fe-4S</keyword>